<evidence type="ECO:0000259" key="2">
    <source>
        <dbReference type="Pfam" id="PF12937"/>
    </source>
</evidence>
<feature type="region of interest" description="Disordered" evidence="1">
    <location>
        <begin position="1"/>
        <end position="20"/>
    </location>
</feature>
<feature type="domain" description="F-box" evidence="2">
    <location>
        <begin position="27"/>
        <end position="66"/>
    </location>
</feature>
<dbReference type="Proteomes" id="UP001497457">
    <property type="component" value="Chromosome 8b"/>
</dbReference>
<dbReference type="PANTHER" id="PTHR33207">
    <property type="entry name" value="F-BOX DOMAIN CONTAINING PROTEIN-RELATED"/>
    <property type="match status" value="1"/>
</dbReference>
<dbReference type="InterPro" id="IPR056594">
    <property type="entry name" value="AT5G49610-like_b-prop"/>
</dbReference>
<accession>A0ABC9G9G4</accession>
<evidence type="ECO:0000313" key="5">
    <source>
        <dbReference type="Proteomes" id="UP001497457"/>
    </source>
</evidence>
<gene>
    <name evidence="4" type="ORF">URODEC1_LOCUS113047</name>
</gene>
<evidence type="ECO:0000313" key="4">
    <source>
        <dbReference type="EMBL" id="CAL5088853.1"/>
    </source>
</evidence>
<dbReference type="Pfam" id="PF12937">
    <property type="entry name" value="F-box-like"/>
    <property type="match status" value="1"/>
</dbReference>
<reference evidence="5" key="1">
    <citation type="submission" date="2024-06" db="EMBL/GenBank/DDBJ databases">
        <authorList>
            <person name="Ryan C."/>
        </authorList>
    </citation>
    <scope>NUCLEOTIDE SEQUENCE [LARGE SCALE GENOMIC DNA]</scope>
</reference>
<reference evidence="4 5" key="2">
    <citation type="submission" date="2024-10" db="EMBL/GenBank/DDBJ databases">
        <authorList>
            <person name="Ryan C."/>
        </authorList>
    </citation>
    <scope>NUCLEOTIDE SEQUENCE [LARGE SCALE GENOMIC DNA]</scope>
</reference>
<keyword evidence="5" id="KW-1185">Reference proteome</keyword>
<evidence type="ECO:0000256" key="1">
    <source>
        <dbReference type="SAM" id="MobiDB-lite"/>
    </source>
</evidence>
<organism evidence="4 5">
    <name type="scientific">Urochloa decumbens</name>
    <dbReference type="NCBI Taxonomy" id="240449"/>
    <lineage>
        <taxon>Eukaryota</taxon>
        <taxon>Viridiplantae</taxon>
        <taxon>Streptophyta</taxon>
        <taxon>Embryophyta</taxon>
        <taxon>Tracheophyta</taxon>
        <taxon>Spermatophyta</taxon>
        <taxon>Magnoliopsida</taxon>
        <taxon>Liliopsida</taxon>
        <taxon>Poales</taxon>
        <taxon>Poaceae</taxon>
        <taxon>PACMAD clade</taxon>
        <taxon>Panicoideae</taxon>
        <taxon>Panicodae</taxon>
        <taxon>Paniceae</taxon>
        <taxon>Melinidinae</taxon>
        <taxon>Urochloa</taxon>
    </lineage>
</organism>
<name>A0ABC9G9G4_9POAL</name>
<feature type="domain" description="F-box protein AT5G49610-like beta-propeller" evidence="3">
    <location>
        <begin position="261"/>
        <end position="445"/>
    </location>
</feature>
<dbReference type="EMBL" id="OZ075118">
    <property type="protein sequence ID" value="CAL5088853.1"/>
    <property type="molecule type" value="Genomic_DNA"/>
</dbReference>
<sequence>MGKGTRRNKSKAKQRTKALPAVPTTVDDLPDEVLYQVLLGLGSSLDLIRAAATSTRWRRAIADGIFLSRFHALHGAPRVAGRYYVTDAQPPDVIGVLRWPPKKPAAAFVPSSSPAIADASLFSLDFLYVPPPETDRSGPTYYYNYPRRTRHNRCREIVDSRGSLLLLTNGPRRESVHPGRWSPDFIVCEPVSRRYQGIARPADLSHLPLLGAFLLDVDGVGGGVGGDTMSSFRVLSVLYERDGSRYQFGTPRACVFVPGSDGGWRISWHATGDGEVEVPAMETMHLAGRVSGSVYWGMENGTVLVLNESTLKFSLVTFPVQMRGLYRRTNFRVIGGVDDNTVRVVRVDGDELQVFGRLPDSGEWVVEKSFVLRDVTAGLPGWEDYRFFNLPARIVAAGDTFVMLTPAEKLWLFSVELETMEAEREHVRNRHVGPSYPCALPWPPLLQACVRRGEEAVGKRRHRRRGWMTY</sequence>
<dbReference type="AlphaFoldDB" id="A0ABC9G9G4"/>
<evidence type="ECO:0008006" key="6">
    <source>
        <dbReference type="Google" id="ProtNLM"/>
    </source>
</evidence>
<dbReference type="InterPro" id="IPR001810">
    <property type="entry name" value="F-box_dom"/>
</dbReference>
<feature type="compositionally biased region" description="Basic residues" evidence="1">
    <location>
        <begin position="1"/>
        <end position="16"/>
    </location>
</feature>
<proteinExistence type="predicted"/>
<protein>
    <recommendedName>
        <fullName evidence="6">F-box domain-containing protein</fullName>
    </recommendedName>
</protein>
<dbReference type="Pfam" id="PF23635">
    <property type="entry name" value="Beta-prop_AT5G49610-like"/>
    <property type="match status" value="1"/>
</dbReference>
<dbReference type="InterPro" id="IPR036047">
    <property type="entry name" value="F-box-like_dom_sf"/>
</dbReference>
<dbReference type="SUPFAM" id="SSF81383">
    <property type="entry name" value="F-box domain"/>
    <property type="match status" value="1"/>
</dbReference>
<evidence type="ECO:0000259" key="3">
    <source>
        <dbReference type="Pfam" id="PF23635"/>
    </source>
</evidence>